<keyword evidence="3" id="KW-1185">Reference proteome</keyword>
<dbReference type="STRING" id="100816.A0A175VS62"/>
<dbReference type="VEuPathDB" id="FungiDB:MMYC01_209815"/>
<organism evidence="2 3">
    <name type="scientific">Madurella mycetomatis</name>
    <dbReference type="NCBI Taxonomy" id="100816"/>
    <lineage>
        <taxon>Eukaryota</taxon>
        <taxon>Fungi</taxon>
        <taxon>Dikarya</taxon>
        <taxon>Ascomycota</taxon>
        <taxon>Pezizomycotina</taxon>
        <taxon>Sordariomycetes</taxon>
        <taxon>Sordariomycetidae</taxon>
        <taxon>Sordariales</taxon>
        <taxon>Sordariales incertae sedis</taxon>
        <taxon>Madurella</taxon>
    </lineage>
</organism>
<proteinExistence type="predicted"/>
<dbReference type="OrthoDB" id="3907216at2759"/>
<name>A0A175VS62_9PEZI</name>
<evidence type="ECO:0008006" key="4">
    <source>
        <dbReference type="Google" id="ProtNLM"/>
    </source>
</evidence>
<comment type="caution">
    <text evidence="2">The sequence shown here is derived from an EMBL/GenBank/DDBJ whole genome shotgun (WGS) entry which is preliminary data.</text>
</comment>
<dbReference type="Proteomes" id="UP000078237">
    <property type="component" value="Unassembled WGS sequence"/>
</dbReference>
<protein>
    <recommendedName>
        <fullName evidence="4">CENP-V/GFA domain-containing protein</fullName>
    </recommendedName>
</protein>
<evidence type="ECO:0000256" key="1">
    <source>
        <dbReference type="SAM" id="MobiDB-lite"/>
    </source>
</evidence>
<accession>A0A175VS62</accession>
<feature type="region of interest" description="Disordered" evidence="1">
    <location>
        <begin position="136"/>
        <end position="169"/>
    </location>
</feature>
<evidence type="ECO:0000313" key="3">
    <source>
        <dbReference type="Proteomes" id="UP000078237"/>
    </source>
</evidence>
<dbReference type="Gene3D" id="2.170.150.70">
    <property type="match status" value="1"/>
</dbReference>
<evidence type="ECO:0000313" key="2">
    <source>
        <dbReference type="EMBL" id="KXX74347.1"/>
    </source>
</evidence>
<gene>
    <name evidence="2" type="ORF">MMYC01_209815</name>
</gene>
<reference evidence="2 3" key="1">
    <citation type="journal article" date="2016" name="Genome Announc.">
        <title>Genome Sequence of Madurella mycetomatis mm55, Isolated from a Human Mycetoma Case in Sudan.</title>
        <authorList>
            <person name="Smit S."/>
            <person name="Derks M.F."/>
            <person name="Bervoets S."/>
            <person name="Fahal A."/>
            <person name="van Leeuwen W."/>
            <person name="van Belkum A."/>
            <person name="van de Sande W.W."/>
        </authorList>
    </citation>
    <scope>NUCLEOTIDE SEQUENCE [LARGE SCALE GENOMIC DNA]</scope>
    <source>
        <strain evidence="3">mm55</strain>
    </source>
</reference>
<dbReference type="AlphaFoldDB" id="A0A175VS62"/>
<dbReference type="EMBL" id="LCTW02000362">
    <property type="protein sequence ID" value="KXX74347.1"/>
    <property type="molecule type" value="Genomic_DNA"/>
</dbReference>
<sequence length="267" mass="28779">MSVDRLLRGGCHCGRNRYIIQFPRDETTTHRAQVLFHPQPSSHHPSAHKLATGSPLPAYLRVPLQWYHSSTCAFFPDETNAQIKRVYTSPREQHAMRHFCGFCGTPLSYWSEEPRSEAEFIQLTLGSLSPGDLADLEDLGLLPGSPAPGADSEDEGDGVEGGGDTALLGTAGPKLASSLGHLGTVGALPWFDSLTEGSRLGTLRRANGEGTNPGGTVRVQWEVVEWTEEADDEMAAAGSRNGKRKIGELEEVTAETEGMEGVLRGGK</sequence>